<comment type="subcellular location">
    <subcellularLocation>
        <location evidence="3">Cytoplasm</location>
    </subcellularLocation>
    <text evidence="3">The tmRNA-SmpB complex associates with stalled 70S ribosomes.</text>
</comment>
<dbReference type="PANTHER" id="PTHR30308:SF2">
    <property type="entry name" value="SSRA-BINDING PROTEIN"/>
    <property type="match status" value="1"/>
</dbReference>
<name>A0A0G1QVF1_9BACT</name>
<dbReference type="GO" id="GO:0003723">
    <property type="term" value="F:RNA binding"/>
    <property type="evidence" value="ECO:0007669"/>
    <property type="project" value="UniProtKB-UniRule"/>
</dbReference>
<dbReference type="AlphaFoldDB" id="A0A0G1QVF1"/>
<dbReference type="PROSITE" id="PS01317">
    <property type="entry name" value="SSRP"/>
    <property type="match status" value="1"/>
</dbReference>
<gene>
    <name evidence="3" type="primary">smpB</name>
    <name evidence="4" type="ORF">UX31_C0012G0019</name>
</gene>
<dbReference type="CDD" id="cd09294">
    <property type="entry name" value="SmpB"/>
    <property type="match status" value="1"/>
</dbReference>
<keyword evidence="2 3" id="KW-0694">RNA-binding</keyword>
<dbReference type="SUPFAM" id="SSF74982">
    <property type="entry name" value="Small protein B (SmpB)"/>
    <property type="match status" value="1"/>
</dbReference>
<evidence type="ECO:0000313" key="5">
    <source>
        <dbReference type="Proteomes" id="UP000034107"/>
    </source>
</evidence>
<accession>A0A0G1QVF1</accession>
<dbReference type="GO" id="GO:0005829">
    <property type="term" value="C:cytosol"/>
    <property type="evidence" value="ECO:0007669"/>
    <property type="project" value="TreeGrafter"/>
</dbReference>
<sequence>MKIDNRRARFDFEISEKYEAGMALTGGEVKSLKMGRAQLEGAYVVIRASGARGLPEAWLVNANIPTYEHARVEESDPKRTRKLLLHRRELFSLEQKMKEGRLTIVPLVIYTTGRLVKLSIGLGRGRKAWQKRELLKKRDLKREAEAELGGRARRVN</sequence>
<comment type="caution">
    <text evidence="4">The sequence shown here is derived from an EMBL/GenBank/DDBJ whole genome shotgun (WGS) entry which is preliminary data.</text>
</comment>
<keyword evidence="1 3" id="KW-0963">Cytoplasm</keyword>
<dbReference type="InterPro" id="IPR000037">
    <property type="entry name" value="SsrA-bd_prot"/>
</dbReference>
<evidence type="ECO:0000256" key="1">
    <source>
        <dbReference type="ARBA" id="ARBA00022490"/>
    </source>
</evidence>
<dbReference type="HAMAP" id="MF_00023">
    <property type="entry name" value="SmpB"/>
    <property type="match status" value="1"/>
</dbReference>
<dbReference type="EMBL" id="LCLS01000012">
    <property type="protein sequence ID" value="KKU21783.1"/>
    <property type="molecule type" value="Genomic_DNA"/>
</dbReference>
<proteinExistence type="inferred from homology"/>
<dbReference type="Gene3D" id="2.40.280.10">
    <property type="match status" value="1"/>
</dbReference>
<dbReference type="PATRIC" id="fig|1618732.3.peg.540"/>
<dbReference type="Proteomes" id="UP000034107">
    <property type="component" value="Unassembled WGS sequence"/>
</dbReference>
<reference evidence="4 5" key="1">
    <citation type="journal article" date="2015" name="Nature">
        <title>rRNA introns, odd ribosomes, and small enigmatic genomes across a large radiation of phyla.</title>
        <authorList>
            <person name="Brown C.T."/>
            <person name="Hug L.A."/>
            <person name="Thomas B.C."/>
            <person name="Sharon I."/>
            <person name="Castelle C.J."/>
            <person name="Singh A."/>
            <person name="Wilkins M.J."/>
            <person name="Williams K.H."/>
            <person name="Banfield J.F."/>
        </authorList>
    </citation>
    <scope>NUCLEOTIDE SEQUENCE [LARGE SCALE GENOMIC DNA]</scope>
</reference>
<evidence type="ECO:0000313" key="4">
    <source>
        <dbReference type="EMBL" id="KKU21783.1"/>
    </source>
</evidence>
<dbReference type="GO" id="GO:0070930">
    <property type="term" value="P:trans-translation-dependent protein tagging"/>
    <property type="evidence" value="ECO:0007669"/>
    <property type="project" value="TreeGrafter"/>
</dbReference>
<dbReference type="NCBIfam" id="TIGR00086">
    <property type="entry name" value="smpB"/>
    <property type="match status" value="1"/>
</dbReference>
<dbReference type="NCBIfam" id="NF003843">
    <property type="entry name" value="PRK05422.1"/>
    <property type="match status" value="1"/>
</dbReference>
<dbReference type="Pfam" id="PF01668">
    <property type="entry name" value="SmpB"/>
    <property type="match status" value="1"/>
</dbReference>
<evidence type="ECO:0000256" key="3">
    <source>
        <dbReference type="HAMAP-Rule" id="MF_00023"/>
    </source>
</evidence>
<protein>
    <recommendedName>
        <fullName evidence="3">SsrA-binding protein</fullName>
    </recommendedName>
    <alternativeName>
        <fullName evidence="3">Small protein B</fullName>
    </alternativeName>
</protein>
<evidence type="ECO:0000256" key="2">
    <source>
        <dbReference type="ARBA" id="ARBA00022884"/>
    </source>
</evidence>
<dbReference type="InterPro" id="IPR020081">
    <property type="entry name" value="SsrA-bd_prot_CS"/>
</dbReference>
<organism evidence="4 5">
    <name type="scientific">Candidatus Nomurabacteria bacterium GW2011_GWA1_46_11</name>
    <dbReference type="NCBI Taxonomy" id="1618732"/>
    <lineage>
        <taxon>Bacteria</taxon>
        <taxon>Candidatus Nomuraibacteriota</taxon>
    </lineage>
</organism>
<dbReference type="PANTHER" id="PTHR30308">
    <property type="entry name" value="TMRNA-BINDING COMPONENT OF TRANS-TRANSLATION TAGGING COMPLEX"/>
    <property type="match status" value="1"/>
</dbReference>
<comment type="function">
    <text evidence="3">Required for rescue of stalled ribosomes mediated by trans-translation. Binds to transfer-messenger RNA (tmRNA), required for stable association of tmRNA with ribosomes. tmRNA and SmpB together mimic tRNA shape, replacing the anticodon stem-loop with SmpB. tmRNA is encoded by the ssrA gene; the 2 termini fold to resemble tRNA(Ala) and it encodes a 'tag peptide', a short internal open reading frame. During trans-translation Ala-aminoacylated tmRNA acts like a tRNA, entering the A-site of stalled ribosomes, displacing the stalled mRNA. The ribosome then switches to translate the ORF on the tmRNA; the nascent peptide is terminated with the 'tag peptide' encoded by the tmRNA and targeted for degradation. The ribosome is freed to recommence translation, which seems to be the essential function of trans-translation.</text>
</comment>
<dbReference type="GO" id="GO:0070929">
    <property type="term" value="P:trans-translation"/>
    <property type="evidence" value="ECO:0007669"/>
    <property type="project" value="UniProtKB-UniRule"/>
</dbReference>
<dbReference type="InterPro" id="IPR023620">
    <property type="entry name" value="SmpB"/>
</dbReference>
<comment type="similarity">
    <text evidence="3">Belongs to the SmpB family.</text>
</comment>